<keyword evidence="15" id="KW-0812">Transmembrane</keyword>
<evidence type="ECO:0000256" key="12">
    <source>
        <dbReference type="PIRSR" id="PIRSR615500-1"/>
    </source>
</evidence>
<feature type="chain" id="PRO_5012959744" description="P/Homo B domain-containing protein" evidence="16">
    <location>
        <begin position="23"/>
        <end position="1185"/>
    </location>
</feature>
<evidence type="ECO:0000256" key="15">
    <source>
        <dbReference type="SAM" id="Phobius"/>
    </source>
</evidence>
<proteinExistence type="inferred from homology"/>
<keyword evidence="5 16" id="KW-0732">Signal</keyword>
<sequence length="1185" mass="129687">MKQKLSLLLLVYLALFAGEGNAKGDDDDDDDDQDRYTNSWVVELASDQGHDAAEELAKTHGFTNMGQVGNLEGYYHFIDHESSTRTTRSLDTKHLNLMNDQQVVSAEQQVSQKRVKRSIVVPHDTMWSRQWYLNRESKNMNVMPVWDQGITGKGVVVTILDDGLEHTHPDLKANYDAEASYDFNANDHDPFPRYDVTNENRHGTRCAGEVAASLNNVCSVGVAYHAKIGGVRMLDGQVTDIVEAKSLSFGYEHIDIYSSSWGPNDDGKTVDGPAKLAKKAFLNGIAKGRNGKGSIFVWASGNGGSYSDSCNCDGYVLSPFTIAIGSITEYNNFPWYAERCSSIMAITYSSGSSNEKKIISTDLHGLCTDSHTGTSAAAPMAAGMIALALEIRPDLTWRDVQYIIVYSSSSAIDDDEWITNGAGLRVSSKYGYGLLDGAALVNRARHWVMVPERQNCTVHVKLTEEQQSQSSVIQIPIDITKESCPGVLYLEHVQAITSLSVNKGLRGNIAISLRSPSGTLSKLLPTRHLDRHSTGFDQWPFMSVMNWGESPMGRWVYTVTTVANAEFTMTDLTLVLYGVASKPVAVRNIPKKCSPECKSGCSKAGPQYCDTCLHKQVLSTLECVQTCPTGTYSKGQYCIDCPKYCTKCTDDSTCQECKLGAYKLPSGLCNSTCTDSTIFVNNSCQACHVSCMTCDGLGDDDCTSCHQPQYRLVNGQCVFHPNCSSGQYFEHRVLGCKSCHGSCLECSGRKESDCTSCSPSKVFREGSCIDKADFCSTGEYYSESTGSCAVCPPGCSSCINDLTCLKCDQHLYIYSALMEHSNLRRTFCIETCPDGYYGDIKSGNCTLCSSTCATCTDAPANCTTCVQSGVLPHNGSCPAPCSPHQFYNFALASCGDCPMNCSSCSNETYCTRCLSGFYLNARGECYPQCATGTVQNPLSGQCESTKCHSTCLTCVGPSKKECLSCSKDLIFFKNECWKACPVGFYRTSNRNEESVSCSSCHSNCRTCDGPTDGECLSCSHLKPYLDGYHCVQKCRSGYYVNMHKACLPCSSQCTHCTDGSTCSHCQGSYVVGPAGDCLSECPAQYHESNGLCVNNQRTIIQSTTTVEQPSAKSWTVFVVMVTCLLLLGVLSILILLVWKRRNLHLVLRRNKNNYVVLYPDNDEFEMNGQPGSESETEIFSRSEPM</sequence>
<dbReference type="Pfam" id="PF01483">
    <property type="entry name" value="P_proprotein"/>
    <property type="match status" value="1"/>
</dbReference>
<dbReference type="InterPro" id="IPR000209">
    <property type="entry name" value="Peptidase_S8/S53_dom"/>
</dbReference>
<dbReference type="Gene3D" id="2.60.120.260">
    <property type="entry name" value="Galactose-binding domain-like"/>
    <property type="match status" value="1"/>
</dbReference>
<dbReference type="InterPro" id="IPR002884">
    <property type="entry name" value="P_dom"/>
</dbReference>
<dbReference type="CDD" id="cd04059">
    <property type="entry name" value="Peptidases_S8_Protein_convertases_Kexins_Furin-like"/>
    <property type="match status" value="1"/>
</dbReference>
<keyword evidence="9 15" id="KW-0472">Membrane</keyword>
<evidence type="ECO:0000256" key="10">
    <source>
        <dbReference type="ARBA" id="ARBA00023145"/>
    </source>
</evidence>
<dbReference type="PROSITE" id="PS00138">
    <property type="entry name" value="SUBTILASE_SER"/>
    <property type="match status" value="1"/>
</dbReference>
<evidence type="ECO:0000256" key="14">
    <source>
        <dbReference type="SAM" id="MobiDB-lite"/>
    </source>
</evidence>
<dbReference type="InParanoid" id="A0A1X7UDL5"/>
<name>A0A1X7UDL5_AMPQE</name>
<dbReference type="PROSITE" id="PS51892">
    <property type="entry name" value="SUBTILASE"/>
    <property type="match status" value="1"/>
</dbReference>
<dbReference type="PROSITE" id="PS00137">
    <property type="entry name" value="SUBTILASE_HIS"/>
    <property type="match status" value="1"/>
</dbReference>
<dbReference type="InterPro" id="IPR015500">
    <property type="entry name" value="Peptidase_S8_subtilisin-rel"/>
</dbReference>
<dbReference type="OrthoDB" id="300641at2759"/>
<evidence type="ECO:0000256" key="9">
    <source>
        <dbReference type="ARBA" id="ARBA00023136"/>
    </source>
</evidence>
<protein>
    <recommendedName>
        <fullName evidence="17">P/Homo B domain-containing protein</fullName>
    </recommendedName>
</protein>
<comment type="subcellular location">
    <subcellularLocation>
        <location evidence="1">Membrane</location>
    </subcellularLocation>
</comment>
<keyword evidence="3 13" id="KW-0645">Protease</keyword>
<dbReference type="GO" id="GO:0000139">
    <property type="term" value="C:Golgi membrane"/>
    <property type="evidence" value="ECO:0007669"/>
    <property type="project" value="TreeGrafter"/>
</dbReference>
<dbReference type="eggNOG" id="KOG3525">
    <property type="taxonomic scope" value="Eukaryota"/>
</dbReference>
<keyword evidence="7 13" id="KW-0720">Serine protease</keyword>
<evidence type="ECO:0000313" key="19">
    <source>
        <dbReference type="Proteomes" id="UP000007879"/>
    </source>
</evidence>
<feature type="active site" description="Charge relay system" evidence="12 13">
    <location>
        <position position="202"/>
    </location>
</feature>
<evidence type="ECO:0000256" key="7">
    <source>
        <dbReference type="ARBA" id="ARBA00022825"/>
    </source>
</evidence>
<accession>A0A1X7UDL5</accession>
<dbReference type="CDD" id="cd00064">
    <property type="entry name" value="FU"/>
    <property type="match status" value="5"/>
</dbReference>
<dbReference type="InterPro" id="IPR008979">
    <property type="entry name" value="Galactose-bd-like_sf"/>
</dbReference>
<keyword evidence="6 13" id="KW-0378">Hydrolase</keyword>
<dbReference type="GO" id="GO:0005802">
    <property type="term" value="C:trans-Golgi network"/>
    <property type="evidence" value="ECO:0007669"/>
    <property type="project" value="TreeGrafter"/>
</dbReference>
<dbReference type="PROSITE" id="PS51829">
    <property type="entry name" value="P_HOMO_B"/>
    <property type="match status" value="1"/>
</dbReference>
<dbReference type="SUPFAM" id="SSF49785">
    <property type="entry name" value="Galactose-binding domain-like"/>
    <property type="match status" value="1"/>
</dbReference>
<dbReference type="InterPro" id="IPR006212">
    <property type="entry name" value="Furin_repeat"/>
</dbReference>
<dbReference type="InterPro" id="IPR034182">
    <property type="entry name" value="Kexin/furin"/>
</dbReference>
<dbReference type="PROSITE" id="PS00136">
    <property type="entry name" value="SUBTILASE_ASP"/>
    <property type="match status" value="1"/>
</dbReference>
<dbReference type="InterPro" id="IPR023827">
    <property type="entry name" value="Peptidase_S8_Asp-AS"/>
</dbReference>
<reference evidence="18" key="2">
    <citation type="submission" date="2017-05" db="UniProtKB">
        <authorList>
            <consortium name="EnsemblMetazoa"/>
        </authorList>
    </citation>
    <scope>IDENTIFICATION</scope>
</reference>
<evidence type="ECO:0000256" key="8">
    <source>
        <dbReference type="ARBA" id="ARBA00022837"/>
    </source>
</evidence>
<keyword evidence="8" id="KW-0106">Calcium</keyword>
<dbReference type="FunFam" id="3.40.50.200:FF:000001">
    <property type="entry name" value="Furin 2, isoform B"/>
    <property type="match status" value="1"/>
</dbReference>
<dbReference type="InterPro" id="IPR036852">
    <property type="entry name" value="Peptidase_S8/S53_dom_sf"/>
</dbReference>
<evidence type="ECO:0000313" key="18">
    <source>
        <dbReference type="EnsemblMetazoa" id="Aqu2.1.25568_001"/>
    </source>
</evidence>
<evidence type="ECO:0000256" key="3">
    <source>
        <dbReference type="ARBA" id="ARBA00022670"/>
    </source>
</evidence>
<evidence type="ECO:0000256" key="1">
    <source>
        <dbReference type="ARBA" id="ARBA00004370"/>
    </source>
</evidence>
<evidence type="ECO:0000256" key="2">
    <source>
        <dbReference type="ARBA" id="ARBA00005325"/>
    </source>
</evidence>
<dbReference type="GO" id="GO:0004252">
    <property type="term" value="F:serine-type endopeptidase activity"/>
    <property type="evidence" value="ECO:0007669"/>
    <property type="project" value="UniProtKB-UniRule"/>
</dbReference>
<dbReference type="EnsemblMetazoa" id="XM_011407178.2">
    <property type="protein sequence ID" value="XP_011405480.2"/>
    <property type="gene ID" value="LOC100637637"/>
</dbReference>
<evidence type="ECO:0000256" key="16">
    <source>
        <dbReference type="SAM" id="SignalP"/>
    </source>
</evidence>
<feature type="domain" description="P/Homo B" evidence="17">
    <location>
        <begin position="449"/>
        <end position="582"/>
    </location>
</feature>
<dbReference type="AlphaFoldDB" id="A0A1X7UDL5"/>
<evidence type="ECO:0000256" key="4">
    <source>
        <dbReference type="ARBA" id="ARBA00022685"/>
    </source>
</evidence>
<dbReference type="Gene3D" id="3.40.50.200">
    <property type="entry name" value="Peptidase S8/S53 domain"/>
    <property type="match status" value="1"/>
</dbReference>
<dbReference type="SUPFAM" id="SSF57184">
    <property type="entry name" value="Growth factor receptor domain"/>
    <property type="match status" value="4"/>
</dbReference>
<keyword evidence="15" id="KW-1133">Transmembrane helix</keyword>
<evidence type="ECO:0000256" key="11">
    <source>
        <dbReference type="ARBA" id="ARBA00023180"/>
    </source>
</evidence>
<comment type="similarity">
    <text evidence="2">Belongs to the peptidase S8 family. Furin subfamily.</text>
</comment>
<feature type="transmembrane region" description="Helical" evidence="15">
    <location>
        <begin position="1114"/>
        <end position="1138"/>
    </location>
</feature>
<evidence type="ECO:0000256" key="13">
    <source>
        <dbReference type="PROSITE-ProRule" id="PRU01240"/>
    </source>
</evidence>
<feature type="signal peptide" evidence="16">
    <location>
        <begin position="1"/>
        <end position="22"/>
    </location>
</feature>
<dbReference type="InterPro" id="IPR032815">
    <property type="entry name" value="S8_pro-domain"/>
</dbReference>
<dbReference type="PRINTS" id="PR00723">
    <property type="entry name" value="SUBTILISIN"/>
</dbReference>
<keyword evidence="4" id="KW-0165">Cleavage on pair of basic residues</keyword>
<feature type="active site" description="Charge relay system" evidence="12 13">
    <location>
        <position position="161"/>
    </location>
</feature>
<dbReference type="SMART" id="SM00261">
    <property type="entry name" value="FU"/>
    <property type="match status" value="10"/>
</dbReference>
<dbReference type="FunFam" id="3.30.70.850:FF:000001">
    <property type="entry name" value="Proprotein convertase subtilisin/kexin type 5"/>
    <property type="match status" value="1"/>
</dbReference>
<dbReference type="InterPro" id="IPR009030">
    <property type="entry name" value="Growth_fac_rcpt_cys_sf"/>
</dbReference>
<dbReference type="PANTHER" id="PTHR42884">
    <property type="entry name" value="PROPROTEIN CONVERTASE SUBTILISIN/KEXIN-RELATED"/>
    <property type="match status" value="1"/>
</dbReference>
<keyword evidence="19" id="KW-1185">Reference proteome</keyword>
<keyword evidence="11" id="KW-0325">Glycoprotein</keyword>
<dbReference type="Gene3D" id="3.30.70.850">
    <property type="entry name" value="Peptidase S8, pro-domain"/>
    <property type="match status" value="1"/>
</dbReference>
<reference evidence="19" key="1">
    <citation type="journal article" date="2010" name="Nature">
        <title>The Amphimedon queenslandica genome and the evolution of animal complexity.</title>
        <authorList>
            <person name="Srivastava M."/>
            <person name="Simakov O."/>
            <person name="Chapman J."/>
            <person name="Fahey B."/>
            <person name="Gauthier M.E."/>
            <person name="Mitros T."/>
            <person name="Richards G.S."/>
            <person name="Conaco C."/>
            <person name="Dacre M."/>
            <person name="Hellsten U."/>
            <person name="Larroux C."/>
            <person name="Putnam N.H."/>
            <person name="Stanke M."/>
            <person name="Adamska M."/>
            <person name="Darling A."/>
            <person name="Degnan S.M."/>
            <person name="Oakley T.H."/>
            <person name="Plachetzki D.C."/>
            <person name="Zhai Y."/>
            <person name="Adamski M."/>
            <person name="Calcino A."/>
            <person name="Cummins S.F."/>
            <person name="Goodstein D.M."/>
            <person name="Harris C."/>
            <person name="Jackson D.J."/>
            <person name="Leys S.P."/>
            <person name="Shu S."/>
            <person name="Woodcroft B.J."/>
            <person name="Vervoort M."/>
            <person name="Kosik K.S."/>
            <person name="Manning G."/>
            <person name="Degnan B.M."/>
            <person name="Rokhsar D.S."/>
        </authorList>
    </citation>
    <scope>NUCLEOTIDE SEQUENCE [LARGE SCALE GENOMIC DNA]</scope>
</reference>
<dbReference type="Proteomes" id="UP000007879">
    <property type="component" value="Unassembled WGS sequence"/>
</dbReference>
<feature type="region of interest" description="Disordered" evidence="14">
    <location>
        <begin position="1166"/>
        <end position="1185"/>
    </location>
</feature>
<dbReference type="Pfam" id="PF16470">
    <property type="entry name" value="S8_pro-domain"/>
    <property type="match status" value="1"/>
</dbReference>
<evidence type="ECO:0000259" key="17">
    <source>
        <dbReference type="PROSITE" id="PS51829"/>
    </source>
</evidence>
<dbReference type="InterPro" id="IPR038466">
    <property type="entry name" value="S8_pro-domain_sf"/>
</dbReference>
<dbReference type="InterPro" id="IPR023828">
    <property type="entry name" value="Peptidase_S8_Ser-AS"/>
</dbReference>
<dbReference type="Pfam" id="PF00082">
    <property type="entry name" value="Peptidase_S8"/>
    <property type="match status" value="1"/>
</dbReference>
<dbReference type="InterPro" id="IPR022398">
    <property type="entry name" value="Peptidase_S8_His-AS"/>
</dbReference>
<gene>
    <name evidence="18" type="primary">100637637</name>
</gene>
<evidence type="ECO:0000256" key="5">
    <source>
        <dbReference type="ARBA" id="ARBA00022729"/>
    </source>
</evidence>
<keyword evidence="10" id="KW-0865">Zymogen</keyword>
<dbReference type="SUPFAM" id="SSF52743">
    <property type="entry name" value="Subtilisin-like"/>
    <property type="match status" value="1"/>
</dbReference>
<dbReference type="GO" id="GO:0016485">
    <property type="term" value="P:protein processing"/>
    <property type="evidence" value="ECO:0007669"/>
    <property type="project" value="TreeGrafter"/>
</dbReference>
<dbReference type="KEGG" id="aqu:100637637"/>
<dbReference type="SUPFAM" id="SSF54897">
    <property type="entry name" value="Protease propeptides/inhibitors"/>
    <property type="match status" value="1"/>
</dbReference>
<feature type="active site" description="Charge relay system" evidence="12 13">
    <location>
        <position position="375"/>
    </location>
</feature>
<evidence type="ECO:0000256" key="6">
    <source>
        <dbReference type="ARBA" id="ARBA00022801"/>
    </source>
</evidence>
<organism evidence="18">
    <name type="scientific">Amphimedon queenslandica</name>
    <name type="common">Sponge</name>
    <dbReference type="NCBI Taxonomy" id="400682"/>
    <lineage>
        <taxon>Eukaryota</taxon>
        <taxon>Metazoa</taxon>
        <taxon>Porifera</taxon>
        <taxon>Demospongiae</taxon>
        <taxon>Heteroscleromorpha</taxon>
        <taxon>Haplosclerida</taxon>
        <taxon>Niphatidae</taxon>
        <taxon>Amphimedon</taxon>
    </lineage>
</organism>
<dbReference type="Gene3D" id="2.10.220.10">
    <property type="entry name" value="Hormone Receptor, Insulin-like Growth Factor Receptor 1, Chain A, domain 2"/>
    <property type="match status" value="5"/>
</dbReference>
<dbReference type="EnsemblMetazoa" id="Aqu2.1.25568_001">
    <property type="protein sequence ID" value="Aqu2.1.25568_001"/>
    <property type="gene ID" value="Aqu2.1.25568"/>
</dbReference>
<dbReference type="PANTHER" id="PTHR42884:SF14">
    <property type="entry name" value="NEUROENDOCRINE CONVERTASE 1"/>
    <property type="match status" value="1"/>
</dbReference>